<accession>A0A9Q4C384</accession>
<name>A0A9Q4C384_9EURY</name>
<dbReference type="Proteomes" id="UP001149411">
    <property type="component" value="Unassembled WGS sequence"/>
</dbReference>
<dbReference type="RefSeq" id="WP_266086967.1">
    <property type="nucleotide sequence ID" value="NZ_RKLV01000005.1"/>
</dbReference>
<dbReference type="EMBL" id="RKLV01000005">
    <property type="protein sequence ID" value="MCX2819045.1"/>
    <property type="molecule type" value="Genomic_DNA"/>
</dbReference>
<dbReference type="AlphaFoldDB" id="A0A9Q4C384"/>
<sequence length="172" mass="19717">MSVTEDTYKQLLESRRNVREVKKYTKPANDGASKEDLQEYCSAVRDLVSDIEMFVRQDGRDTMLGIWKYAEIGEFETLPKAKRYYGGSSDKIIDVKPAKVKVEGLENFLDYADYVVVEITVRTPMGNGDTENITIPIPWEISHYAYREANFFLAELNSLPDIDEDLPEGMEL</sequence>
<evidence type="ECO:0000313" key="1">
    <source>
        <dbReference type="EMBL" id="MCX2819045.1"/>
    </source>
</evidence>
<keyword evidence="2" id="KW-1185">Reference proteome</keyword>
<organism evidence="1 2">
    <name type="scientific">Halorutilus salinus</name>
    <dbReference type="NCBI Taxonomy" id="2487751"/>
    <lineage>
        <taxon>Archaea</taxon>
        <taxon>Methanobacteriati</taxon>
        <taxon>Methanobacteriota</taxon>
        <taxon>Stenosarchaea group</taxon>
        <taxon>Halobacteria</taxon>
        <taxon>Halorutilales</taxon>
        <taxon>Halorutilaceae</taxon>
        <taxon>Halorutilus</taxon>
    </lineage>
</organism>
<protein>
    <submittedName>
        <fullName evidence="1">Uncharacterized protein</fullName>
    </submittedName>
</protein>
<evidence type="ECO:0000313" key="2">
    <source>
        <dbReference type="Proteomes" id="UP001149411"/>
    </source>
</evidence>
<comment type="caution">
    <text evidence="1">The sequence shown here is derived from an EMBL/GenBank/DDBJ whole genome shotgun (WGS) entry which is preliminary data.</text>
</comment>
<reference evidence="1" key="1">
    <citation type="submission" date="2022-09" db="EMBL/GenBank/DDBJ databases">
        <title>Haloadaptaus new haloarchaeum isolated from saline soil.</title>
        <authorList>
            <person name="Duran-Viseras A."/>
            <person name="Sanchez-Porro C."/>
            <person name="Ventosa A."/>
        </authorList>
    </citation>
    <scope>NUCLEOTIDE SEQUENCE</scope>
    <source>
        <strain evidence="1">F3-133</strain>
    </source>
</reference>
<gene>
    <name evidence="1" type="ORF">EGH25_06735</name>
</gene>
<proteinExistence type="predicted"/>